<evidence type="ECO:0000256" key="1">
    <source>
        <dbReference type="ARBA" id="ARBA00022729"/>
    </source>
</evidence>
<dbReference type="STRING" id="56857.A0A200Q2G3"/>
<organism evidence="4 5">
    <name type="scientific">Macleaya cordata</name>
    <name type="common">Five-seeded plume-poppy</name>
    <name type="synonym">Bocconia cordata</name>
    <dbReference type="NCBI Taxonomy" id="56857"/>
    <lineage>
        <taxon>Eukaryota</taxon>
        <taxon>Viridiplantae</taxon>
        <taxon>Streptophyta</taxon>
        <taxon>Embryophyta</taxon>
        <taxon>Tracheophyta</taxon>
        <taxon>Spermatophyta</taxon>
        <taxon>Magnoliopsida</taxon>
        <taxon>Ranunculales</taxon>
        <taxon>Papaveraceae</taxon>
        <taxon>Papaveroideae</taxon>
        <taxon>Macleaya</taxon>
    </lineage>
</organism>
<dbReference type="InterPro" id="IPR036426">
    <property type="entry name" value="Bulb-type_lectin_dom_sf"/>
</dbReference>
<dbReference type="InterPro" id="IPR003609">
    <property type="entry name" value="Pan_app"/>
</dbReference>
<evidence type="ECO:0000256" key="2">
    <source>
        <dbReference type="ARBA" id="ARBA00023157"/>
    </source>
</evidence>
<dbReference type="SUPFAM" id="SSF51110">
    <property type="entry name" value="alpha-D-mannose-specific plant lectins"/>
    <property type="match status" value="1"/>
</dbReference>
<dbReference type="AlphaFoldDB" id="A0A200Q2G3"/>
<gene>
    <name evidence="4" type="ORF">BVC80_1711g37</name>
</gene>
<keyword evidence="1" id="KW-0732">Signal</keyword>
<keyword evidence="2" id="KW-1015">Disulfide bond</keyword>
<name>A0A200Q2G3_MACCD</name>
<sequence length="405" mass="44961">MSEQLPKNSSEVSQLLQTHPSQRSKLALAILHVPSSEPVWLANTTTSVRWSKPTKLYFNGSLILSDPHTGGNTRSVFWQSFDFPSDTLFENQNFTISMSLVSSNGIFSMRLGDDYLGAMEAKAEIVEGEGPIYAQLSTNGFLGMYQNLKPPVDVLPFDSFQRPLPGIRRLKLESDGNLRGYYWNGSSWITDFEAISDKCELPSSCGSYSLCRSGNGGCSCLDDRTQYRSGQCFPLKSGDFCSKSEVIGNGFWILRRKGVDLPYKELMEFQKMESLEECESSCERNCSCWGAVFNNATGYCYKVDYPINTLVGVGDESKLGFFKVRNEEKKRVVSVAVGVGLVVGAVLEGHCEAFQRQYNSWLNLTNVGPIEADSWQLRPNVSTSFLGWGWGPPPIYNPTGLAKNG</sequence>
<dbReference type="Proteomes" id="UP000195402">
    <property type="component" value="Unassembled WGS sequence"/>
</dbReference>
<dbReference type="PANTHER" id="PTHR32444">
    <property type="entry name" value="BULB-TYPE LECTIN DOMAIN-CONTAINING PROTEIN"/>
    <property type="match status" value="1"/>
</dbReference>
<evidence type="ECO:0000313" key="4">
    <source>
        <dbReference type="EMBL" id="OVA04649.1"/>
    </source>
</evidence>
<evidence type="ECO:0000259" key="3">
    <source>
        <dbReference type="PROSITE" id="PS50948"/>
    </source>
</evidence>
<feature type="domain" description="Apple" evidence="3">
    <location>
        <begin position="241"/>
        <end position="326"/>
    </location>
</feature>
<dbReference type="InParanoid" id="A0A200Q2G3"/>
<dbReference type="Pfam" id="PF00954">
    <property type="entry name" value="S_locus_glycop"/>
    <property type="match status" value="1"/>
</dbReference>
<dbReference type="EMBL" id="MVGT01003295">
    <property type="protein sequence ID" value="OVA04649.1"/>
    <property type="molecule type" value="Genomic_DNA"/>
</dbReference>
<dbReference type="Pfam" id="PF08276">
    <property type="entry name" value="PAN_2"/>
    <property type="match status" value="1"/>
</dbReference>
<dbReference type="PROSITE" id="PS50948">
    <property type="entry name" value="PAN"/>
    <property type="match status" value="1"/>
</dbReference>
<dbReference type="PANTHER" id="PTHR32444:SF108">
    <property type="entry name" value="OS02G0527900 PROTEIN"/>
    <property type="match status" value="1"/>
</dbReference>
<protein>
    <submittedName>
        <fullName evidence="4">S-locus glycoprotein</fullName>
    </submittedName>
</protein>
<dbReference type="FunCoup" id="A0A200Q2G3">
    <property type="interactions" value="253"/>
</dbReference>
<comment type="caution">
    <text evidence="4">The sequence shown here is derived from an EMBL/GenBank/DDBJ whole genome shotgun (WGS) entry which is preliminary data.</text>
</comment>
<dbReference type="InterPro" id="IPR000858">
    <property type="entry name" value="S_locus_glycoprot_dom"/>
</dbReference>
<proteinExistence type="predicted"/>
<reference evidence="4 5" key="1">
    <citation type="journal article" date="2017" name="Mol. Plant">
        <title>The Genome of Medicinal Plant Macleaya cordata Provides New Insights into Benzylisoquinoline Alkaloids Metabolism.</title>
        <authorList>
            <person name="Liu X."/>
            <person name="Liu Y."/>
            <person name="Huang P."/>
            <person name="Ma Y."/>
            <person name="Qing Z."/>
            <person name="Tang Q."/>
            <person name="Cao H."/>
            <person name="Cheng P."/>
            <person name="Zheng Y."/>
            <person name="Yuan Z."/>
            <person name="Zhou Y."/>
            <person name="Liu J."/>
            <person name="Tang Z."/>
            <person name="Zhuo Y."/>
            <person name="Zhang Y."/>
            <person name="Yu L."/>
            <person name="Huang J."/>
            <person name="Yang P."/>
            <person name="Peng Q."/>
            <person name="Zhang J."/>
            <person name="Jiang W."/>
            <person name="Zhang Z."/>
            <person name="Lin K."/>
            <person name="Ro D.K."/>
            <person name="Chen X."/>
            <person name="Xiong X."/>
            <person name="Shang Y."/>
            <person name="Huang S."/>
            <person name="Zeng J."/>
        </authorList>
    </citation>
    <scope>NUCLEOTIDE SEQUENCE [LARGE SCALE GENOMIC DNA]</scope>
    <source>
        <strain evidence="5">cv. BLH2017</strain>
        <tissue evidence="4">Root</tissue>
    </source>
</reference>
<accession>A0A200Q2G3</accession>
<dbReference type="GO" id="GO:0048544">
    <property type="term" value="P:recognition of pollen"/>
    <property type="evidence" value="ECO:0007669"/>
    <property type="project" value="InterPro"/>
</dbReference>
<evidence type="ECO:0000313" key="5">
    <source>
        <dbReference type="Proteomes" id="UP000195402"/>
    </source>
</evidence>
<keyword evidence="5" id="KW-1185">Reference proteome</keyword>
<dbReference type="OrthoDB" id="590879at2759"/>
<dbReference type="OMA" id="QWFARAS"/>